<evidence type="ECO:0000313" key="1">
    <source>
        <dbReference type="EMBL" id="PXY81387.1"/>
    </source>
</evidence>
<name>A0A318LZT2_9BIFI</name>
<dbReference type="Proteomes" id="UP000247744">
    <property type="component" value="Unassembled WGS sequence"/>
</dbReference>
<accession>A0A318LZT2</accession>
<sequence>MPVSTGDIHLSYSFKASADARPGYALLPGIDLELLGAPGLTGSSGHPSCARRQTRGRVEVLLDGSPIMLKALDAESGVAGIRCRAGSPVMDALLCVHHHLMVPYSQTYRFVDLTVLMDLCTISVCIPKTVGRDPWVS</sequence>
<reference evidence="1 2" key="1">
    <citation type="submission" date="2018-05" db="EMBL/GenBank/DDBJ databases">
        <title>Reference genomes for bee gut microbiota database.</title>
        <authorList>
            <person name="Ellegaard K.M."/>
        </authorList>
    </citation>
    <scope>NUCLEOTIDE SEQUENCE [LARGE SCALE GENOMIC DNA]</scope>
    <source>
        <strain evidence="1 2">ESL0200</strain>
    </source>
</reference>
<organism evidence="1 2">
    <name type="scientific">Bifidobacterium asteroides</name>
    <dbReference type="NCBI Taxonomy" id="1684"/>
    <lineage>
        <taxon>Bacteria</taxon>
        <taxon>Bacillati</taxon>
        <taxon>Actinomycetota</taxon>
        <taxon>Actinomycetes</taxon>
        <taxon>Bifidobacteriales</taxon>
        <taxon>Bifidobacteriaceae</taxon>
        <taxon>Bifidobacterium</taxon>
    </lineage>
</organism>
<dbReference type="AlphaFoldDB" id="A0A318LZT2"/>
<gene>
    <name evidence="1" type="ORF">DKK75_06460</name>
</gene>
<proteinExistence type="predicted"/>
<comment type="caution">
    <text evidence="1">The sequence shown here is derived from an EMBL/GenBank/DDBJ whole genome shotgun (WGS) entry which is preliminary data.</text>
</comment>
<dbReference type="EMBL" id="QGLL01000009">
    <property type="protein sequence ID" value="PXY81387.1"/>
    <property type="molecule type" value="Genomic_DNA"/>
</dbReference>
<evidence type="ECO:0000313" key="2">
    <source>
        <dbReference type="Proteomes" id="UP000247744"/>
    </source>
</evidence>
<protein>
    <submittedName>
        <fullName evidence="1">Uncharacterized protein</fullName>
    </submittedName>
</protein>